<dbReference type="EMBL" id="CP007151">
    <property type="protein sequence ID" value="AHI30298.1"/>
    <property type="molecule type" value="Genomic_DNA"/>
</dbReference>
<dbReference type="KEGG" id="msx:AU14_17900"/>
<dbReference type="OrthoDB" id="9804819at2"/>
<evidence type="ECO:0000313" key="2">
    <source>
        <dbReference type="Proteomes" id="UP000061489"/>
    </source>
</evidence>
<accession>W5YUW8</accession>
<sequence>MADTQNADSAEPAGLVLEDFPVGSQRVSTGGVPARVVSSEVSRPVADSPPTFVSVHTVTGDSEILAGIPRIDEVTVANTALPGTVTPVAYLGIGIQRGSELILVDDQVTSLLEGTHRSNPNIGESGVLLAGIGEQLQPGDEVGLLVYSSHVQYTAVSNPAAADGNNRFDLTLKGLELPILDLSRHPTARLQ</sequence>
<evidence type="ECO:0000313" key="1">
    <source>
        <dbReference type="EMBL" id="AHI30298.1"/>
    </source>
</evidence>
<dbReference type="RefSeq" id="WP_041342976.1">
    <property type="nucleotide sequence ID" value="NZ_CP007151.1"/>
</dbReference>
<organism evidence="1 2">
    <name type="scientific">Marinobacter similis</name>
    <dbReference type="NCBI Taxonomy" id="1420916"/>
    <lineage>
        <taxon>Bacteria</taxon>
        <taxon>Pseudomonadati</taxon>
        <taxon>Pseudomonadota</taxon>
        <taxon>Gammaproteobacteria</taxon>
        <taxon>Pseudomonadales</taxon>
        <taxon>Marinobacteraceae</taxon>
        <taxon>Marinobacter</taxon>
    </lineage>
</organism>
<gene>
    <name evidence="1" type="ORF">AU14_17900</name>
</gene>
<dbReference type="HOGENOM" id="CLU_1419963_0_0_6"/>
<protein>
    <submittedName>
        <fullName evidence="1">Uncharacterized protein</fullName>
    </submittedName>
</protein>
<dbReference type="Proteomes" id="UP000061489">
    <property type="component" value="Chromosome"/>
</dbReference>
<dbReference type="STRING" id="1420916.AU14_17900"/>
<reference evidence="1 2" key="1">
    <citation type="journal article" date="2014" name="Genome Announc.">
        <title>Draft Genome Sequences of Marinobacter similis A3d10T and Marinobacter salarius R9SW1T.</title>
        <authorList>
            <person name="Ivanova E.P."/>
            <person name="Ng H.J."/>
            <person name="Webb H.K."/>
            <person name="Feng G."/>
            <person name="Oshima K."/>
            <person name="Hattori M."/>
            <person name="Ohkuma M."/>
            <person name="Sergeev A.F."/>
            <person name="Mikhailov V.V."/>
            <person name="Crawford R.J."/>
            <person name="Sawabe T."/>
        </authorList>
    </citation>
    <scope>NUCLEOTIDE SEQUENCE [LARGE SCALE GENOMIC DNA]</scope>
    <source>
        <strain evidence="1 2">A3d10</strain>
    </source>
</reference>
<keyword evidence="2" id="KW-1185">Reference proteome</keyword>
<dbReference type="AlphaFoldDB" id="W5YUW8"/>
<name>W5YUW8_9GAMM</name>
<proteinExistence type="predicted"/>